<name>A0A9W5YCE4_9FIRM</name>
<evidence type="ECO:0000313" key="9">
    <source>
        <dbReference type="EMBL" id="GKX29364.1"/>
    </source>
</evidence>
<feature type="transmembrane region" description="Helical" evidence="7">
    <location>
        <begin position="130"/>
        <end position="151"/>
    </location>
</feature>
<comment type="subcellular location">
    <subcellularLocation>
        <location evidence="1 7">Cell membrane</location>
        <topology evidence="1 7">Multi-pass membrane protein</topology>
    </subcellularLocation>
</comment>
<dbReference type="GO" id="GO:0055085">
    <property type="term" value="P:transmembrane transport"/>
    <property type="evidence" value="ECO:0007669"/>
    <property type="project" value="InterPro"/>
</dbReference>
<dbReference type="Proteomes" id="UP001144256">
    <property type="component" value="Unassembled WGS sequence"/>
</dbReference>
<evidence type="ECO:0000256" key="3">
    <source>
        <dbReference type="ARBA" id="ARBA00022475"/>
    </source>
</evidence>
<evidence type="ECO:0000256" key="5">
    <source>
        <dbReference type="ARBA" id="ARBA00022989"/>
    </source>
</evidence>
<dbReference type="Pfam" id="PF00528">
    <property type="entry name" value="BPD_transp_1"/>
    <property type="match status" value="1"/>
</dbReference>
<evidence type="ECO:0000256" key="2">
    <source>
        <dbReference type="ARBA" id="ARBA00022448"/>
    </source>
</evidence>
<evidence type="ECO:0000256" key="4">
    <source>
        <dbReference type="ARBA" id="ARBA00022692"/>
    </source>
</evidence>
<organism evidence="9 10">
    <name type="scientific">Vallitalea longa</name>
    <dbReference type="NCBI Taxonomy" id="2936439"/>
    <lineage>
        <taxon>Bacteria</taxon>
        <taxon>Bacillati</taxon>
        <taxon>Bacillota</taxon>
        <taxon>Clostridia</taxon>
        <taxon>Lachnospirales</taxon>
        <taxon>Vallitaleaceae</taxon>
        <taxon>Vallitalea</taxon>
    </lineage>
</organism>
<dbReference type="PANTHER" id="PTHR43227">
    <property type="entry name" value="BLL4140 PROTEIN"/>
    <property type="match status" value="1"/>
</dbReference>
<evidence type="ECO:0000256" key="7">
    <source>
        <dbReference type="RuleBase" id="RU363032"/>
    </source>
</evidence>
<keyword evidence="4 7" id="KW-0812">Transmembrane</keyword>
<dbReference type="InterPro" id="IPR035906">
    <property type="entry name" value="MetI-like_sf"/>
</dbReference>
<reference evidence="9" key="1">
    <citation type="submission" date="2022-06" db="EMBL/GenBank/DDBJ databases">
        <title>Vallitalea longa sp. nov., an anaerobic bacterium isolated from marine sediment.</title>
        <authorList>
            <person name="Hirano S."/>
            <person name="Terahara T."/>
            <person name="Mori K."/>
            <person name="Hamada M."/>
            <person name="Matsumoto R."/>
            <person name="Kobayashi T."/>
        </authorList>
    </citation>
    <scope>NUCLEOTIDE SEQUENCE</scope>
    <source>
        <strain evidence="9">SH18-1</strain>
    </source>
</reference>
<dbReference type="Gene3D" id="1.10.3720.10">
    <property type="entry name" value="MetI-like"/>
    <property type="match status" value="1"/>
</dbReference>
<sequence>MDANIVTDTKYKNIDRKKRSKNLKYIKKTWMLYVFVLPAILYLLILHYFPMYGIQIAFKDYRVTQGIIGSEWVGFQHFAEFFGSYQFWQLLKNTLILSFYGLIAGFPMPIILAILLYYTVNKKLKKVTQMVTYMPHFISTVVFCGMIFILLGHDGIYNQILHNLGFKGIEFMTKGENFRHIYVWSGVLKGMGWSSIIYIAALTGVDPQIHEAAIVDGASKFQRIKYIDLPTILPTIMILLILNLGRIMGVGFEKAYLLQNNINIEYSEIISTYVYKVGMQGGQFSYSTAIGLFNNIINFILLITVNRVSKKLSNISLF</sequence>
<dbReference type="AlphaFoldDB" id="A0A9W5YCE4"/>
<gene>
    <name evidence="9" type="ORF">SH1V18_18440</name>
</gene>
<comment type="similarity">
    <text evidence="7">Belongs to the binding-protein-dependent transport system permease family.</text>
</comment>
<keyword evidence="10" id="KW-1185">Reference proteome</keyword>
<keyword evidence="2 7" id="KW-0813">Transport</keyword>
<dbReference type="CDD" id="cd06261">
    <property type="entry name" value="TM_PBP2"/>
    <property type="match status" value="1"/>
</dbReference>
<dbReference type="EMBL" id="BRLB01000003">
    <property type="protein sequence ID" value="GKX29364.1"/>
    <property type="molecule type" value="Genomic_DNA"/>
</dbReference>
<comment type="caution">
    <text evidence="9">The sequence shown here is derived from an EMBL/GenBank/DDBJ whole genome shotgun (WGS) entry which is preliminary data.</text>
</comment>
<dbReference type="InterPro" id="IPR000515">
    <property type="entry name" value="MetI-like"/>
</dbReference>
<feature type="transmembrane region" description="Helical" evidence="7">
    <location>
        <begin position="284"/>
        <end position="305"/>
    </location>
</feature>
<feature type="transmembrane region" description="Helical" evidence="7">
    <location>
        <begin position="30"/>
        <end position="49"/>
    </location>
</feature>
<feature type="domain" description="ABC transmembrane type-1" evidence="8">
    <location>
        <begin position="91"/>
        <end position="305"/>
    </location>
</feature>
<proteinExistence type="inferred from homology"/>
<accession>A0A9W5YCE4</accession>
<dbReference type="SUPFAM" id="SSF161098">
    <property type="entry name" value="MetI-like"/>
    <property type="match status" value="1"/>
</dbReference>
<keyword evidence="3" id="KW-1003">Cell membrane</keyword>
<dbReference type="PROSITE" id="PS50928">
    <property type="entry name" value="ABC_TM1"/>
    <property type="match status" value="1"/>
</dbReference>
<dbReference type="PANTHER" id="PTHR43227:SF11">
    <property type="entry name" value="BLL4140 PROTEIN"/>
    <property type="match status" value="1"/>
</dbReference>
<dbReference type="InterPro" id="IPR050809">
    <property type="entry name" value="UgpAE/MalFG_permease"/>
</dbReference>
<evidence type="ECO:0000313" key="10">
    <source>
        <dbReference type="Proteomes" id="UP001144256"/>
    </source>
</evidence>
<keyword evidence="6 7" id="KW-0472">Membrane</keyword>
<evidence type="ECO:0000256" key="6">
    <source>
        <dbReference type="ARBA" id="ARBA00023136"/>
    </source>
</evidence>
<protein>
    <submittedName>
        <fullName evidence="9">Sugar ABC transporter permease</fullName>
    </submittedName>
</protein>
<dbReference type="GO" id="GO:0005886">
    <property type="term" value="C:plasma membrane"/>
    <property type="evidence" value="ECO:0007669"/>
    <property type="project" value="UniProtKB-SubCell"/>
</dbReference>
<evidence type="ECO:0000259" key="8">
    <source>
        <dbReference type="PROSITE" id="PS50928"/>
    </source>
</evidence>
<keyword evidence="5 7" id="KW-1133">Transmembrane helix</keyword>
<evidence type="ECO:0000256" key="1">
    <source>
        <dbReference type="ARBA" id="ARBA00004651"/>
    </source>
</evidence>
<dbReference type="RefSeq" id="WP_281814818.1">
    <property type="nucleotide sequence ID" value="NZ_BRLB01000003.1"/>
</dbReference>
<feature type="transmembrane region" description="Helical" evidence="7">
    <location>
        <begin position="226"/>
        <end position="248"/>
    </location>
</feature>
<feature type="transmembrane region" description="Helical" evidence="7">
    <location>
        <begin position="95"/>
        <end position="118"/>
    </location>
</feature>
<feature type="transmembrane region" description="Helical" evidence="7">
    <location>
        <begin position="181"/>
        <end position="205"/>
    </location>
</feature>